<dbReference type="Proteomes" id="UP000270530">
    <property type="component" value="Chromosome"/>
</dbReference>
<dbReference type="PIRSF" id="PIRSF029477">
    <property type="entry name" value="UCP029477"/>
    <property type="match status" value="1"/>
</dbReference>
<dbReference type="OrthoDB" id="268257at2"/>
<evidence type="ECO:0000313" key="2">
    <source>
        <dbReference type="EMBL" id="BBD79440.1"/>
    </source>
</evidence>
<dbReference type="SUPFAM" id="SSF47240">
    <property type="entry name" value="Ferritin-like"/>
    <property type="match status" value="1"/>
</dbReference>
<organism evidence="2 3">
    <name type="scientific">Aerosticca soli</name>
    <dbReference type="NCBI Taxonomy" id="2010829"/>
    <lineage>
        <taxon>Bacteria</taxon>
        <taxon>Pseudomonadati</taxon>
        <taxon>Pseudomonadota</taxon>
        <taxon>Gammaproteobacteria</taxon>
        <taxon>Lysobacterales</taxon>
        <taxon>Rhodanobacteraceae</taxon>
        <taxon>Aerosticca</taxon>
    </lineage>
</organism>
<dbReference type="InterPro" id="IPR011971">
    <property type="entry name" value="CHP02284"/>
</dbReference>
<accession>A0A2Z6E306</accession>
<dbReference type="RefSeq" id="WP_126536585.1">
    <property type="nucleotide sequence ID" value="NZ_AP018560.1"/>
</dbReference>
<dbReference type="Pfam" id="PF09537">
    <property type="entry name" value="DUF2383"/>
    <property type="match status" value="1"/>
</dbReference>
<dbReference type="InterPro" id="IPR019052">
    <property type="entry name" value="DUF2383"/>
</dbReference>
<sequence length="147" mass="16258">MQASHDLAILNSLIEAVLDSSQGYGEAAEQAKNPMIADLFRRWAGERARVVDALRAVARELGGRPADNGTVLASAHRMFMELRAHMSKGDKAVVQEVERGEDHIKCKFEEALAQTELAAPVRAAIENAYASVKRGHEEMRDLKRAYE</sequence>
<dbReference type="NCBIfam" id="TIGR02284">
    <property type="entry name" value="PA2169 family four-helix-bundle protein"/>
    <property type="match status" value="1"/>
</dbReference>
<dbReference type="EMBL" id="AP018560">
    <property type="protein sequence ID" value="BBD79440.1"/>
    <property type="molecule type" value="Genomic_DNA"/>
</dbReference>
<proteinExistence type="predicted"/>
<feature type="domain" description="DUF2383" evidence="1">
    <location>
        <begin position="9"/>
        <end position="113"/>
    </location>
</feature>
<reference evidence="3" key="1">
    <citation type="submission" date="2018-04" db="EMBL/GenBank/DDBJ databases">
        <authorList>
            <person name="Watanabe M."/>
            <person name="Kojima H."/>
        </authorList>
    </citation>
    <scope>NUCLEOTIDE SEQUENCE [LARGE SCALE GENOMIC DNA]</scope>
    <source>
        <strain evidence="3">Dysh456</strain>
    </source>
</reference>
<reference evidence="3" key="2">
    <citation type="submission" date="2018-06" db="EMBL/GenBank/DDBJ databases">
        <title>Genome sequence of Rhodanobacteraceae bacterium strain Dysh456.</title>
        <authorList>
            <person name="Fukui M."/>
        </authorList>
    </citation>
    <scope>NUCLEOTIDE SEQUENCE [LARGE SCALE GENOMIC DNA]</scope>
    <source>
        <strain evidence="3">Dysh456</strain>
    </source>
</reference>
<dbReference type="InterPro" id="IPR012347">
    <property type="entry name" value="Ferritin-like"/>
</dbReference>
<dbReference type="AlphaFoldDB" id="A0A2Z6E306"/>
<dbReference type="KEGG" id="rbd:ALSL_0774"/>
<evidence type="ECO:0000259" key="1">
    <source>
        <dbReference type="Pfam" id="PF09537"/>
    </source>
</evidence>
<evidence type="ECO:0000313" key="3">
    <source>
        <dbReference type="Proteomes" id="UP000270530"/>
    </source>
</evidence>
<name>A0A2Z6E306_9GAMM</name>
<dbReference type="InterPro" id="IPR009078">
    <property type="entry name" value="Ferritin-like_SF"/>
</dbReference>
<protein>
    <recommendedName>
        <fullName evidence="1">DUF2383 domain-containing protein</fullName>
    </recommendedName>
</protein>
<dbReference type="InterPro" id="IPR016920">
    <property type="entry name" value="UCP029477"/>
</dbReference>
<keyword evidence="3" id="KW-1185">Reference proteome</keyword>
<gene>
    <name evidence="2" type="ORF">ALSL_0774</name>
</gene>
<dbReference type="Gene3D" id="1.20.1260.10">
    <property type="match status" value="1"/>
</dbReference>